<dbReference type="SUPFAM" id="SSF54106">
    <property type="entry name" value="LysM domain"/>
    <property type="match status" value="3"/>
</dbReference>
<sequence>MKRLVFKIVCVFAVVFFFSNKVAAQQKYTTHQVKKGETLTSIAKQYRVTPYSILQLNKELKNSEDIKPNTVLVIQVAGKPVVEKEKPKEKVAIEQEVPISYKKHKVKKRETMFGLTQLYGVSEEQIKKYNPTLYAEQLKKGMVLQIPQYPEVEEEKELEVEIYTVKAKETRWSIANKYGITVDSLLVLNPELPKNTAYLAEGQELKLPRPKGDGLSEQEVVLFESYTVPKSIGIFRISQNYGIPIDSVIKLNPEINEVGGLKEGMVLRLPKRKPITETVNTDNYIFYEVKPKQNIFRLTQNLQISRDSLFALNPELENGLRAGMVLKLPKVKAKQLAVKNALVLDKINLIDSINIENRPSLLFLLPFRLDRVDFNDKKKTEAQVKGRRDMSAALGLYTGAMVALDSVKKMGLSVDVKVLDTELSYEKTKSLLLQQSLINVDAIVGPISPNLIAEVAVQASNYNIPVIAPYASNNQMSLSNVFYSMPNDENLRVSILDYVAKKIDKEKILVIADDKHQAVKDSILAKFPTARVAKMAKDGSLHLEDFLLMLSENQEYWVFVETKKQNLVASISSILNAANSEENYTVRMFTTNYNSAFEGDEVSLPHLSNLKFTYPSANREINGDYFTDAYTKKYGNEPDRYATRGFDLTLDLLLKLAYKKNLEATSQLIGLTEYSGNKFNYYNKWTKGYFNNASYLMQYDQLQVKQIEE</sequence>
<keyword evidence="1" id="KW-0732">Signal</keyword>
<accession>A0ABW5MTW7</accession>
<feature type="signal peptide" evidence="1">
    <location>
        <begin position="1"/>
        <end position="23"/>
    </location>
</feature>
<gene>
    <name evidence="3" type="ORF">ACFSQJ_02495</name>
</gene>
<dbReference type="InterPro" id="IPR028082">
    <property type="entry name" value="Peripla_BP_I"/>
</dbReference>
<evidence type="ECO:0000313" key="3">
    <source>
        <dbReference type="EMBL" id="MFD2585781.1"/>
    </source>
</evidence>
<name>A0ABW5MTW7_9FLAO</name>
<feature type="domain" description="LysM" evidence="2">
    <location>
        <begin position="102"/>
        <end position="146"/>
    </location>
</feature>
<dbReference type="InterPro" id="IPR018392">
    <property type="entry name" value="LysM"/>
</dbReference>
<evidence type="ECO:0000256" key="1">
    <source>
        <dbReference type="SAM" id="SignalP"/>
    </source>
</evidence>
<reference evidence="4" key="1">
    <citation type="journal article" date="2019" name="Int. J. Syst. Evol. Microbiol.">
        <title>The Global Catalogue of Microorganisms (GCM) 10K type strain sequencing project: providing services to taxonomists for standard genome sequencing and annotation.</title>
        <authorList>
            <consortium name="The Broad Institute Genomics Platform"/>
            <consortium name="The Broad Institute Genome Sequencing Center for Infectious Disease"/>
            <person name="Wu L."/>
            <person name="Ma J."/>
        </authorList>
    </citation>
    <scope>NUCLEOTIDE SEQUENCE [LARGE SCALE GENOMIC DNA]</scope>
    <source>
        <strain evidence="4">KCTC 52368</strain>
    </source>
</reference>
<dbReference type="CDD" id="cd00118">
    <property type="entry name" value="LysM"/>
    <property type="match status" value="3"/>
</dbReference>
<dbReference type="CDD" id="cd06268">
    <property type="entry name" value="PBP1_ABC_transporter_LIVBP-like"/>
    <property type="match status" value="1"/>
</dbReference>
<proteinExistence type="predicted"/>
<dbReference type="PROSITE" id="PS51782">
    <property type="entry name" value="LYSM"/>
    <property type="match status" value="3"/>
</dbReference>
<evidence type="ECO:0000313" key="4">
    <source>
        <dbReference type="Proteomes" id="UP001597526"/>
    </source>
</evidence>
<feature type="chain" id="PRO_5045537186" evidence="1">
    <location>
        <begin position="24"/>
        <end position="709"/>
    </location>
</feature>
<dbReference type="SUPFAM" id="SSF53822">
    <property type="entry name" value="Periplasmic binding protein-like I"/>
    <property type="match status" value="1"/>
</dbReference>
<dbReference type="Gene3D" id="3.40.50.2300">
    <property type="match status" value="2"/>
</dbReference>
<organism evidence="3 4">
    <name type="scientific">Croceitalea marina</name>
    <dbReference type="NCBI Taxonomy" id="1775166"/>
    <lineage>
        <taxon>Bacteria</taxon>
        <taxon>Pseudomonadati</taxon>
        <taxon>Bacteroidota</taxon>
        <taxon>Flavobacteriia</taxon>
        <taxon>Flavobacteriales</taxon>
        <taxon>Flavobacteriaceae</taxon>
        <taxon>Croceitalea</taxon>
    </lineage>
</organism>
<dbReference type="SMART" id="SM00257">
    <property type="entry name" value="LysM"/>
    <property type="match status" value="5"/>
</dbReference>
<comment type="caution">
    <text evidence="3">The sequence shown here is derived from an EMBL/GenBank/DDBJ whole genome shotgun (WGS) entry which is preliminary data.</text>
</comment>
<dbReference type="PANTHER" id="PTHR33734:SF22">
    <property type="entry name" value="MEMBRANE-BOUND LYTIC MUREIN TRANSGLYCOSYLASE D"/>
    <property type="match status" value="1"/>
</dbReference>
<protein>
    <submittedName>
        <fullName evidence="3">LysM peptidoglycan-binding domain-containing protein</fullName>
    </submittedName>
</protein>
<feature type="domain" description="LysM" evidence="2">
    <location>
        <begin position="161"/>
        <end position="207"/>
    </location>
</feature>
<dbReference type="EMBL" id="JBHULB010000006">
    <property type="protein sequence ID" value="MFD2585781.1"/>
    <property type="molecule type" value="Genomic_DNA"/>
</dbReference>
<feature type="domain" description="LysM" evidence="2">
    <location>
        <begin position="29"/>
        <end position="74"/>
    </location>
</feature>
<dbReference type="Gene3D" id="3.10.350.10">
    <property type="entry name" value="LysM domain"/>
    <property type="match status" value="3"/>
</dbReference>
<dbReference type="Pfam" id="PF01476">
    <property type="entry name" value="LysM"/>
    <property type="match status" value="4"/>
</dbReference>
<dbReference type="RefSeq" id="WP_377765269.1">
    <property type="nucleotide sequence ID" value="NZ_JBHULB010000006.1"/>
</dbReference>
<keyword evidence="4" id="KW-1185">Reference proteome</keyword>
<evidence type="ECO:0000259" key="2">
    <source>
        <dbReference type="PROSITE" id="PS51782"/>
    </source>
</evidence>
<dbReference type="PANTHER" id="PTHR33734">
    <property type="entry name" value="LYSM DOMAIN-CONTAINING GPI-ANCHORED PROTEIN 2"/>
    <property type="match status" value="1"/>
</dbReference>
<dbReference type="Proteomes" id="UP001597526">
    <property type="component" value="Unassembled WGS sequence"/>
</dbReference>
<dbReference type="InterPro" id="IPR036779">
    <property type="entry name" value="LysM_dom_sf"/>
</dbReference>